<dbReference type="InterPro" id="IPR001647">
    <property type="entry name" value="HTH_TetR"/>
</dbReference>
<feature type="DNA-binding region" description="H-T-H motif" evidence="4">
    <location>
        <begin position="39"/>
        <end position="58"/>
    </location>
</feature>
<dbReference type="EMBL" id="BMLT01000007">
    <property type="protein sequence ID" value="GGO83971.1"/>
    <property type="molecule type" value="Genomic_DNA"/>
</dbReference>
<dbReference type="RefSeq" id="WP_188861346.1">
    <property type="nucleotide sequence ID" value="NZ_BMLT01000007.1"/>
</dbReference>
<evidence type="ECO:0000256" key="2">
    <source>
        <dbReference type="ARBA" id="ARBA00023125"/>
    </source>
</evidence>
<name>A0A917ZKS7_9GAMM</name>
<dbReference type="Pfam" id="PF00440">
    <property type="entry name" value="TetR_N"/>
    <property type="match status" value="1"/>
</dbReference>
<dbReference type="AlphaFoldDB" id="A0A917ZKS7"/>
<keyword evidence="3" id="KW-0804">Transcription</keyword>
<dbReference type="PANTHER" id="PTHR30055">
    <property type="entry name" value="HTH-TYPE TRANSCRIPTIONAL REGULATOR RUTR"/>
    <property type="match status" value="1"/>
</dbReference>
<dbReference type="GO" id="GO:0000976">
    <property type="term" value="F:transcription cis-regulatory region binding"/>
    <property type="evidence" value="ECO:0007669"/>
    <property type="project" value="TreeGrafter"/>
</dbReference>
<dbReference type="Gene3D" id="1.10.357.10">
    <property type="entry name" value="Tetracycline Repressor, domain 2"/>
    <property type="match status" value="1"/>
</dbReference>
<gene>
    <name evidence="6" type="ORF">GCM10011348_29130</name>
</gene>
<keyword evidence="7" id="KW-1185">Reference proteome</keyword>
<feature type="domain" description="HTH tetR-type" evidence="5">
    <location>
        <begin position="16"/>
        <end position="76"/>
    </location>
</feature>
<dbReference type="SUPFAM" id="SSF48498">
    <property type="entry name" value="Tetracyclin repressor-like, C-terminal domain"/>
    <property type="match status" value="1"/>
</dbReference>
<dbReference type="GO" id="GO:0003700">
    <property type="term" value="F:DNA-binding transcription factor activity"/>
    <property type="evidence" value="ECO:0007669"/>
    <property type="project" value="TreeGrafter"/>
</dbReference>
<dbReference type="PROSITE" id="PS50977">
    <property type="entry name" value="HTH_TETR_2"/>
    <property type="match status" value="1"/>
</dbReference>
<proteinExistence type="predicted"/>
<evidence type="ECO:0000256" key="1">
    <source>
        <dbReference type="ARBA" id="ARBA00023015"/>
    </source>
</evidence>
<dbReference type="PRINTS" id="PR00455">
    <property type="entry name" value="HTHTETR"/>
</dbReference>
<protein>
    <recommendedName>
        <fullName evidence="5">HTH tetR-type domain-containing protein</fullName>
    </recommendedName>
</protein>
<keyword evidence="1" id="KW-0805">Transcription regulation</keyword>
<keyword evidence="2 4" id="KW-0238">DNA-binding</keyword>
<evidence type="ECO:0000313" key="6">
    <source>
        <dbReference type="EMBL" id="GGO83971.1"/>
    </source>
</evidence>
<evidence type="ECO:0000313" key="7">
    <source>
        <dbReference type="Proteomes" id="UP000599578"/>
    </source>
</evidence>
<evidence type="ECO:0000256" key="3">
    <source>
        <dbReference type="ARBA" id="ARBA00023163"/>
    </source>
</evidence>
<reference evidence="6 7" key="1">
    <citation type="journal article" date="2014" name="Int. J. Syst. Evol. Microbiol.">
        <title>Complete genome sequence of Corynebacterium casei LMG S-19264T (=DSM 44701T), isolated from a smear-ripened cheese.</title>
        <authorList>
            <consortium name="US DOE Joint Genome Institute (JGI-PGF)"/>
            <person name="Walter F."/>
            <person name="Albersmeier A."/>
            <person name="Kalinowski J."/>
            <person name="Ruckert C."/>
        </authorList>
    </citation>
    <scope>NUCLEOTIDE SEQUENCE [LARGE SCALE GENOMIC DNA]</scope>
    <source>
        <strain evidence="6 7">CGMCC 1.7286</strain>
    </source>
</reference>
<organism evidence="6 7">
    <name type="scientific">Marinobacterium nitratireducens</name>
    <dbReference type="NCBI Taxonomy" id="518897"/>
    <lineage>
        <taxon>Bacteria</taxon>
        <taxon>Pseudomonadati</taxon>
        <taxon>Pseudomonadota</taxon>
        <taxon>Gammaproteobacteria</taxon>
        <taxon>Oceanospirillales</taxon>
        <taxon>Oceanospirillaceae</taxon>
        <taxon>Marinobacterium</taxon>
    </lineage>
</organism>
<dbReference type="PANTHER" id="PTHR30055:SF234">
    <property type="entry name" value="HTH-TYPE TRANSCRIPTIONAL REGULATOR BETI"/>
    <property type="match status" value="1"/>
</dbReference>
<dbReference type="Proteomes" id="UP000599578">
    <property type="component" value="Unassembled WGS sequence"/>
</dbReference>
<dbReference type="SUPFAM" id="SSF46689">
    <property type="entry name" value="Homeodomain-like"/>
    <property type="match status" value="1"/>
</dbReference>
<dbReference type="InterPro" id="IPR009057">
    <property type="entry name" value="Homeodomain-like_sf"/>
</dbReference>
<dbReference type="InterPro" id="IPR036271">
    <property type="entry name" value="Tet_transcr_reg_TetR-rel_C_sf"/>
</dbReference>
<evidence type="ECO:0000259" key="5">
    <source>
        <dbReference type="PROSITE" id="PS50977"/>
    </source>
</evidence>
<dbReference type="InterPro" id="IPR050109">
    <property type="entry name" value="HTH-type_TetR-like_transc_reg"/>
</dbReference>
<evidence type="ECO:0000256" key="4">
    <source>
        <dbReference type="PROSITE-ProRule" id="PRU00335"/>
    </source>
</evidence>
<sequence>MSTDKTAPKRIRKSPDERRAEIIEAATYIFIHEGYAELTLRRVAREVNIRLSTVQHYFNSRDALINALLEKRILFYTDQYAALTSTLDGSAEDQARAILCFLLDDSRSQDTCGFFTQLWAMGFQSEECRSQLFEMYRVHRQDLADIVAMLRPELDETECLQRATMISSMIEGSLVHLGHGLPIDNRLSDLRERICDHLIALIKS</sequence>
<accession>A0A917ZKS7</accession>
<comment type="caution">
    <text evidence="6">The sequence shown here is derived from an EMBL/GenBank/DDBJ whole genome shotgun (WGS) entry which is preliminary data.</text>
</comment>